<feature type="region of interest" description="Disordered" evidence="1">
    <location>
        <begin position="1"/>
        <end position="67"/>
    </location>
</feature>
<evidence type="ECO:0000259" key="2">
    <source>
        <dbReference type="PROSITE" id="PS51857"/>
    </source>
</evidence>
<dbReference type="InterPro" id="IPR002059">
    <property type="entry name" value="CSP_DNA-bd"/>
</dbReference>
<proteinExistence type="predicted"/>
<dbReference type="InterPro" id="IPR050181">
    <property type="entry name" value="Cold_shock_domain"/>
</dbReference>
<accession>A0A428KW16</accession>
<dbReference type="Pfam" id="PF00313">
    <property type="entry name" value="CSD"/>
    <property type="match status" value="1"/>
</dbReference>
<keyword evidence="4" id="KW-1185">Reference proteome</keyword>
<dbReference type="InterPro" id="IPR011129">
    <property type="entry name" value="CSD"/>
</dbReference>
<reference evidence="3 4" key="1">
    <citation type="submission" date="2018-12" db="EMBL/GenBank/DDBJ databases">
        <authorList>
            <person name="Feng G."/>
            <person name="Zhu H."/>
        </authorList>
    </citation>
    <scope>NUCLEOTIDE SEQUENCE [LARGE SCALE GENOMIC DNA]</scope>
    <source>
        <strain evidence="3 4">KCTC 12533</strain>
    </source>
</reference>
<dbReference type="CDD" id="cd04458">
    <property type="entry name" value="CSP_CDS"/>
    <property type="match status" value="1"/>
</dbReference>
<dbReference type="Proteomes" id="UP000273500">
    <property type="component" value="Unassembled WGS sequence"/>
</dbReference>
<feature type="domain" description="CSD" evidence="2">
    <location>
        <begin position="88"/>
        <end position="151"/>
    </location>
</feature>
<sequence length="155" mass="17211">MGRSQATFGKRENEKKRLKKRQDKEEKKEERQANAKKGQGLDEMLAYVDEDGNISSTPPDPKKKKQEIKLEDIQLGAARVVESDEDPIRKGTVTFFNESKGYGFIKDQATGESVFVHVNQVQTSAPLKENDKVTFEVEMGQKGPSAVGVKLAAAV</sequence>
<dbReference type="Gene3D" id="2.40.50.140">
    <property type="entry name" value="Nucleic acid-binding proteins"/>
    <property type="match status" value="1"/>
</dbReference>
<feature type="compositionally biased region" description="Basic and acidic residues" evidence="1">
    <location>
        <begin position="22"/>
        <end position="33"/>
    </location>
</feature>
<dbReference type="EMBL" id="RWIT01000001">
    <property type="protein sequence ID" value="RSK50924.1"/>
    <property type="molecule type" value="Genomic_DNA"/>
</dbReference>
<dbReference type="GO" id="GO:0003676">
    <property type="term" value="F:nucleic acid binding"/>
    <property type="evidence" value="ECO:0007669"/>
    <property type="project" value="InterPro"/>
</dbReference>
<dbReference type="OrthoDB" id="1493235at2"/>
<dbReference type="GO" id="GO:0005829">
    <property type="term" value="C:cytosol"/>
    <property type="evidence" value="ECO:0007669"/>
    <property type="project" value="UniProtKB-ARBA"/>
</dbReference>
<dbReference type="PROSITE" id="PS51857">
    <property type="entry name" value="CSD_2"/>
    <property type="match status" value="1"/>
</dbReference>
<dbReference type="RefSeq" id="WP_125417401.1">
    <property type="nucleotide sequence ID" value="NZ_RWIT01000001.1"/>
</dbReference>
<dbReference type="AlphaFoldDB" id="A0A428KW16"/>
<dbReference type="SMART" id="SM00357">
    <property type="entry name" value="CSP"/>
    <property type="match status" value="1"/>
</dbReference>
<name>A0A428KW16_9BACT</name>
<protein>
    <submittedName>
        <fullName evidence="3">Cold shock domain-containing protein</fullName>
    </submittedName>
</protein>
<evidence type="ECO:0000313" key="3">
    <source>
        <dbReference type="EMBL" id="RSK50924.1"/>
    </source>
</evidence>
<dbReference type="PRINTS" id="PR00050">
    <property type="entry name" value="COLDSHOCK"/>
</dbReference>
<dbReference type="PANTHER" id="PTHR11544">
    <property type="entry name" value="COLD SHOCK DOMAIN CONTAINING PROTEINS"/>
    <property type="match status" value="1"/>
</dbReference>
<dbReference type="InterPro" id="IPR012340">
    <property type="entry name" value="NA-bd_OB-fold"/>
</dbReference>
<evidence type="ECO:0000313" key="4">
    <source>
        <dbReference type="Proteomes" id="UP000273500"/>
    </source>
</evidence>
<evidence type="ECO:0000256" key="1">
    <source>
        <dbReference type="SAM" id="MobiDB-lite"/>
    </source>
</evidence>
<organism evidence="3 4">
    <name type="scientific">Hymenobacter rigui</name>
    <dbReference type="NCBI Taxonomy" id="334424"/>
    <lineage>
        <taxon>Bacteria</taxon>
        <taxon>Pseudomonadati</taxon>
        <taxon>Bacteroidota</taxon>
        <taxon>Cytophagia</taxon>
        <taxon>Cytophagales</taxon>
        <taxon>Hymenobacteraceae</taxon>
        <taxon>Hymenobacter</taxon>
    </lineage>
</organism>
<dbReference type="SUPFAM" id="SSF50249">
    <property type="entry name" value="Nucleic acid-binding proteins"/>
    <property type="match status" value="1"/>
</dbReference>
<gene>
    <name evidence="3" type="ORF">EI291_00985</name>
</gene>
<comment type="caution">
    <text evidence="3">The sequence shown here is derived from an EMBL/GenBank/DDBJ whole genome shotgun (WGS) entry which is preliminary data.</text>
</comment>